<evidence type="ECO:0000313" key="2">
    <source>
        <dbReference type="Proteomes" id="UP001066276"/>
    </source>
</evidence>
<organism evidence="1 2">
    <name type="scientific">Pleurodeles waltl</name>
    <name type="common">Iberian ribbed newt</name>
    <dbReference type="NCBI Taxonomy" id="8319"/>
    <lineage>
        <taxon>Eukaryota</taxon>
        <taxon>Metazoa</taxon>
        <taxon>Chordata</taxon>
        <taxon>Craniata</taxon>
        <taxon>Vertebrata</taxon>
        <taxon>Euteleostomi</taxon>
        <taxon>Amphibia</taxon>
        <taxon>Batrachia</taxon>
        <taxon>Caudata</taxon>
        <taxon>Salamandroidea</taxon>
        <taxon>Salamandridae</taxon>
        <taxon>Pleurodelinae</taxon>
        <taxon>Pleurodeles</taxon>
    </lineage>
</organism>
<dbReference type="EMBL" id="JANPWB010000009">
    <property type="protein sequence ID" value="KAJ1152488.1"/>
    <property type="molecule type" value="Genomic_DNA"/>
</dbReference>
<evidence type="ECO:0008006" key="3">
    <source>
        <dbReference type="Google" id="ProtNLM"/>
    </source>
</evidence>
<protein>
    <recommendedName>
        <fullName evidence="3">Secreted protein</fullName>
    </recommendedName>
</protein>
<dbReference type="AlphaFoldDB" id="A0AAV7RNB8"/>
<accession>A0AAV7RNB8</accession>
<keyword evidence="2" id="KW-1185">Reference proteome</keyword>
<reference evidence="1" key="1">
    <citation type="journal article" date="2022" name="bioRxiv">
        <title>Sequencing and chromosome-scale assembly of the giantPleurodeles waltlgenome.</title>
        <authorList>
            <person name="Brown T."/>
            <person name="Elewa A."/>
            <person name="Iarovenko S."/>
            <person name="Subramanian E."/>
            <person name="Araus A.J."/>
            <person name="Petzold A."/>
            <person name="Susuki M."/>
            <person name="Suzuki K.-i.T."/>
            <person name="Hayashi T."/>
            <person name="Toyoda A."/>
            <person name="Oliveira C."/>
            <person name="Osipova E."/>
            <person name="Leigh N.D."/>
            <person name="Simon A."/>
            <person name="Yun M.H."/>
        </authorList>
    </citation>
    <scope>NUCLEOTIDE SEQUENCE</scope>
    <source>
        <strain evidence="1">20211129_DDA</strain>
        <tissue evidence="1">Liver</tissue>
    </source>
</reference>
<dbReference type="Proteomes" id="UP001066276">
    <property type="component" value="Chromosome 5"/>
</dbReference>
<proteinExistence type="predicted"/>
<comment type="caution">
    <text evidence="1">The sequence shown here is derived from an EMBL/GenBank/DDBJ whole genome shotgun (WGS) entry which is preliminary data.</text>
</comment>
<gene>
    <name evidence="1" type="ORF">NDU88_005263</name>
</gene>
<evidence type="ECO:0000313" key="1">
    <source>
        <dbReference type="EMBL" id="KAJ1152488.1"/>
    </source>
</evidence>
<name>A0AAV7RNB8_PLEWA</name>
<sequence length="82" mass="8641">MSRGRALLTSISSCFSGRISPDLSRPACGCRLGSSAGRPVRAHCVVDFRCTVLLIDLLPAVDGALFRASFHVAILATPPICL</sequence>